<proteinExistence type="predicted"/>
<reference evidence="1" key="1">
    <citation type="submission" date="2014-09" db="EMBL/GenBank/DDBJ databases">
        <authorList>
            <person name="Magalhaes I.L.F."/>
            <person name="Oliveira U."/>
            <person name="Santos F.R."/>
            <person name="Vidigal T.H.D.A."/>
            <person name="Brescovit A.D."/>
            <person name="Santos A.J."/>
        </authorList>
    </citation>
    <scope>NUCLEOTIDE SEQUENCE</scope>
    <source>
        <tissue evidence="1">Shoot tissue taken approximately 20 cm above the soil surface</tissue>
    </source>
</reference>
<dbReference type="EMBL" id="GBRH01213140">
    <property type="protein sequence ID" value="JAD84755.1"/>
    <property type="molecule type" value="Transcribed_RNA"/>
</dbReference>
<evidence type="ECO:0000313" key="1">
    <source>
        <dbReference type="EMBL" id="JAD84755.1"/>
    </source>
</evidence>
<sequence length="61" mass="7095">MQFGLNWSSPCGSKQDCQLFELFRRMVAFCRKINLLFPSVLTIQLPVRNRMQSISLCNART</sequence>
<organism evidence="1">
    <name type="scientific">Arundo donax</name>
    <name type="common">Giant reed</name>
    <name type="synonym">Donax arundinaceus</name>
    <dbReference type="NCBI Taxonomy" id="35708"/>
    <lineage>
        <taxon>Eukaryota</taxon>
        <taxon>Viridiplantae</taxon>
        <taxon>Streptophyta</taxon>
        <taxon>Embryophyta</taxon>
        <taxon>Tracheophyta</taxon>
        <taxon>Spermatophyta</taxon>
        <taxon>Magnoliopsida</taxon>
        <taxon>Liliopsida</taxon>
        <taxon>Poales</taxon>
        <taxon>Poaceae</taxon>
        <taxon>PACMAD clade</taxon>
        <taxon>Arundinoideae</taxon>
        <taxon>Arundineae</taxon>
        <taxon>Arundo</taxon>
    </lineage>
</organism>
<name>A0A0A9DGK2_ARUDO</name>
<protein>
    <submittedName>
        <fullName evidence="1">Gpm519</fullName>
    </submittedName>
</protein>
<dbReference type="AlphaFoldDB" id="A0A0A9DGK2"/>
<accession>A0A0A9DGK2</accession>
<reference evidence="1" key="2">
    <citation type="journal article" date="2015" name="Data Brief">
        <title>Shoot transcriptome of the giant reed, Arundo donax.</title>
        <authorList>
            <person name="Barrero R.A."/>
            <person name="Guerrero F.D."/>
            <person name="Moolhuijzen P."/>
            <person name="Goolsby J.A."/>
            <person name="Tidwell J."/>
            <person name="Bellgard S.E."/>
            <person name="Bellgard M.I."/>
        </authorList>
    </citation>
    <scope>NUCLEOTIDE SEQUENCE</scope>
    <source>
        <tissue evidence="1">Shoot tissue taken approximately 20 cm above the soil surface</tissue>
    </source>
</reference>